<accession>A0ABQ2QPR4</accession>
<proteinExistence type="predicted"/>
<evidence type="ECO:0000313" key="3">
    <source>
        <dbReference type="Proteomes" id="UP000654004"/>
    </source>
</evidence>
<keyword evidence="1" id="KW-1133">Transmembrane helix</keyword>
<name>A0ABQ2QPR4_9GAMM</name>
<dbReference type="Proteomes" id="UP000654004">
    <property type="component" value="Unassembled WGS sequence"/>
</dbReference>
<evidence type="ECO:0008006" key="4">
    <source>
        <dbReference type="Google" id="ProtNLM"/>
    </source>
</evidence>
<evidence type="ECO:0000256" key="1">
    <source>
        <dbReference type="SAM" id="Phobius"/>
    </source>
</evidence>
<gene>
    <name evidence="2" type="ORF">GCM10009410_22100</name>
</gene>
<sequence length="160" mass="18453">MSVYFEPPINPGIDHFLGLIPFFVVLFFVLQFPVISQVASDVTKIKRETLVKAFFCVCLFVTLSEIFNYLDKVEVINIVEKKEFKQVKGCISHYEQQTPKPGTLIESFVIKDVEFSYSNYDVGPYFHGKLHNDNFIKNGQCVSIDYVFDGHKNKILKIVQ</sequence>
<protein>
    <recommendedName>
        <fullName evidence="4">DUF3592 domain-containing protein</fullName>
    </recommendedName>
</protein>
<reference evidence="3" key="1">
    <citation type="journal article" date="2019" name="Int. J. Syst. Evol. Microbiol.">
        <title>The Global Catalogue of Microorganisms (GCM) 10K type strain sequencing project: providing services to taxonomists for standard genome sequencing and annotation.</title>
        <authorList>
            <consortium name="The Broad Institute Genomics Platform"/>
            <consortium name="The Broad Institute Genome Sequencing Center for Infectious Disease"/>
            <person name="Wu L."/>
            <person name="Ma J."/>
        </authorList>
    </citation>
    <scope>NUCLEOTIDE SEQUENCE [LARGE SCALE GENOMIC DNA]</scope>
    <source>
        <strain evidence="3">JCM 32305</strain>
    </source>
</reference>
<keyword evidence="1" id="KW-0812">Transmembrane</keyword>
<comment type="caution">
    <text evidence="2">The sequence shown here is derived from an EMBL/GenBank/DDBJ whole genome shotgun (WGS) entry which is preliminary data.</text>
</comment>
<dbReference type="RefSeq" id="WP_188956188.1">
    <property type="nucleotide sequence ID" value="NZ_BMQW01000005.1"/>
</dbReference>
<keyword evidence="3" id="KW-1185">Reference proteome</keyword>
<organism evidence="2 3">
    <name type="scientific">Shewanella ulleungensis</name>
    <dbReference type="NCBI Taxonomy" id="2282699"/>
    <lineage>
        <taxon>Bacteria</taxon>
        <taxon>Pseudomonadati</taxon>
        <taxon>Pseudomonadota</taxon>
        <taxon>Gammaproteobacteria</taxon>
        <taxon>Alteromonadales</taxon>
        <taxon>Shewanellaceae</taxon>
        <taxon>Shewanella</taxon>
    </lineage>
</organism>
<dbReference type="EMBL" id="BMQW01000005">
    <property type="protein sequence ID" value="GGP87981.1"/>
    <property type="molecule type" value="Genomic_DNA"/>
</dbReference>
<feature type="transmembrane region" description="Helical" evidence="1">
    <location>
        <begin position="16"/>
        <end position="38"/>
    </location>
</feature>
<evidence type="ECO:0000313" key="2">
    <source>
        <dbReference type="EMBL" id="GGP87981.1"/>
    </source>
</evidence>
<keyword evidence="1" id="KW-0472">Membrane</keyword>